<keyword evidence="2" id="KW-1185">Reference proteome</keyword>
<proteinExistence type="predicted"/>
<dbReference type="Pfam" id="PF05623">
    <property type="entry name" value="DUF789"/>
    <property type="match status" value="1"/>
</dbReference>
<reference evidence="1 2" key="1">
    <citation type="submission" date="2020-09" db="EMBL/GenBank/DDBJ databases">
        <title>De no assembly of potato wild relative species, Solanum commersonii.</title>
        <authorList>
            <person name="Cho K."/>
        </authorList>
    </citation>
    <scope>NUCLEOTIDE SEQUENCE [LARGE SCALE GENOMIC DNA]</scope>
    <source>
        <strain evidence="1">LZ3.2</strain>
        <tissue evidence="1">Leaf</tissue>
    </source>
</reference>
<evidence type="ECO:0000313" key="1">
    <source>
        <dbReference type="EMBL" id="KAG5630115.1"/>
    </source>
</evidence>
<gene>
    <name evidence="1" type="ORF">H5410_001832</name>
</gene>
<dbReference type="OrthoDB" id="1211333at2759"/>
<comment type="caution">
    <text evidence="1">The sequence shown here is derived from an EMBL/GenBank/DDBJ whole genome shotgun (WGS) entry which is preliminary data.</text>
</comment>
<name>A0A9J6B0Q0_SOLCO</name>
<sequence>MSPFSLDFLSTKRSNVQSFLQSVTPVISSKSLPKSNMDDQNSVWNSNGDGYFTLRDLWDYYEEWSAYGVGAPIYLKDDNESVIQYYAPYLSAIQIYTVKSASSLIRNSSSGDHDVDFEMESWSDASENSEKLSRTISNNSISTDSCFELDASRDRLGYLYFQYSETCSPFWRIPFSDKILEFTQHYPGLTTLKSTELSAASWMAVAWYPIYHVPMKGITKNVSASFLTYHTLSSTFQDVAEEKSDGERKGEGGIRLSPFGLAAYKMQNDVWLNTHTPKDYEKLCDLQNAADSWLKQLSYSHHDFNFFTAHSNMEHGAASNLVVTDYGAEVLSVNLSSLRMIN</sequence>
<dbReference type="AlphaFoldDB" id="A0A9J6B0Q0"/>
<organism evidence="1 2">
    <name type="scientific">Solanum commersonii</name>
    <name type="common">Commerson's wild potato</name>
    <name type="synonym">Commerson's nightshade</name>
    <dbReference type="NCBI Taxonomy" id="4109"/>
    <lineage>
        <taxon>Eukaryota</taxon>
        <taxon>Viridiplantae</taxon>
        <taxon>Streptophyta</taxon>
        <taxon>Embryophyta</taxon>
        <taxon>Tracheophyta</taxon>
        <taxon>Spermatophyta</taxon>
        <taxon>Magnoliopsida</taxon>
        <taxon>eudicotyledons</taxon>
        <taxon>Gunneridae</taxon>
        <taxon>Pentapetalae</taxon>
        <taxon>asterids</taxon>
        <taxon>lamiids</taxon>
        <taxon>Solanales</taxon>
        <taxon>Solanaceae</taxon>
        <taxon>Solanoideae</taxon>
        <taxon>Solaneae</taxon>
        <taxon>Solanum</taxon>
    </lineage>
</organism>
<protein>
    <submittedName>
        <fullName evidence="1">Uncharacterized protein</fullName>
    </submittedName>
</protein>
<accession>A0A9J6B0Q0</accession>
<dbReference type="Proteomes" id="UP000824120">
    <property type="component" value="Chromosome 1"/>
</dbReference>
<dbReference type="EMBL" id="JACXVP010000001">
    <property type="protein sequence ID" value="KAG5630115.1"/>
    <property type="molecule type" value="Genomic_DNA"/>
</dbReference>
<evidence type="ECO:0000313" key="2">
    <source>
        <dbReference type="Proteomes" id="UP000824120"/>
    </source>
</evidence>
<dbReference type="InterPro" id="IPR008507">
    <property type="entry name" value="DUF789"/>
</dbReference>
<dbReference type="PANTHER" id="PTHR31343:SF29">
    <property type="entry name" value="DUF789 DOMAIN-CONTAINING PROTEIN"/>
    <property type="match status" value="1"/>
</dbReference>
<dbReference type="PANTHER" id="PTHR31343">
    <property type="entry name" value="T15D22.8"/>
    <property type="match status" value="1"/>
</dbReference>
<feature type="non-terminal residue" evidence="1">
    <location>
        <position position="1"/>
    </location>
</feature>